<keyword evidence="3" id="KW-1185">Reference proteome</keyword>
<proteinExistence type="predicted"/>
<dbReference type="EMBL" id="AP019860">
    <property type="protein sequence ID" value="BBM86067.1"/>
    <property type="molecule type" value="Genomic_DNA"/>
</dbReference>
<dbReference type="KEGG" id="uam:UABAM_04453"/>
<feature type="transmembrane region" description="Helical" evidence="1">
    <location>
        <begin position="12"/>
        <end position="37"/>
    </location>
</feature>
<evidence type="ECO:0000313" key="2">
    <source>
        <dbReference type="EMBL" id="BBM86067.1"/>
    </source>
</evidence>
<evidence type="ECO:0000256" key="1">
    <source>
        <dbReference type="SAM" id="Phobius"/>
    </source>
</evidence>
<dbReference type="AlphaFoldDB" id="A0A5S9IQW7"/>
<accession>A0A5S9IQW7</accession>
<organism evidence="2 3">
    <name type="scientific">Uabimicrobium amorphum</name>
    <dbReference type="NCBI Taxonomy" id="2596890"/>
    <lineage>
        <taxon>Bacteria</taxon>
        <taxon>Pseudomonadati</taxon>
        <taxon>Planctomycetota</taxon>
        <taxon>Candidatus Uabimicrobiia</taxon>
        <taxon>Candidatus Uabimicrobiales</taxon>
        <taxon>Candidatus Uabimicrobiaceae</taxon>
        <taxon>Candidatus Uabimicrobium</taxon>
    </lineage>
</organism>
<name>A0A5S9IQW7_UABAM</name>
<dbReference type="Proteomes" id="UP000326354">
    <property type="component" value="Chromosome"/>
</dbReference>
<protein>
    <submittedName>
        <fullName evidence="2">Uncharacterized protein</fullName>
    </submittedName>
</protein>
<feature type="transmembrane region" description="Helical" evidence="1">
    <location>
        <begin position="43"/>
        <end position="64"/>
    </location>
</feature>
<gene>
    <name evidence="2" type="ORF">UABAM_04453</name>
</gene>
<sequence>MANFYQLSGRSGLFGVVNGLFSVTLSAIIVAFLQVYIRQIFPYFIEFIIVYIVYIIMVCTMYEGREKKGNNRNRKLSFVGTTISACIVLYVLWCADAVMYGKGRLFERLADPEWMLQYIQYNFFRDEVYGILEVVWVLFAFYSIGMLSKYDVFCENCYIWLEKEPLPMTINADIAKRIKQDIIVDSIAWVDEIEVAKYKPYIQLYITYCGGCDSLNLLSAEHVYEKQTSDGKEDVKEFLFQNLMLTKEKFNQLLERLGENVSKAKKEEA</sequence>
<evidence type="ECO:0000313" key="3">
    <source>
        <dbReference type="Proteomes" id="UP000326354"/>
    </source>
</evidence>
<dbReference type="RefSeq" id="WP_151970145.1">
    <property type="nucleotide sequence ID" value="NZ_AP019860.1"/>
</dbReference>
<feature type="transmembrane region" description="Helical" evidence="1">
    <location>
        <begin position="76"/>
        <end position="100"/>
    </location>
</feature>
<keyword evidence="1" id="KW-0472">Membrane</keyword>
<reference evidence="2 3" key="1">
    <citation type="submission" date="2019-08" db="EMBL/GenBank/DDBJ databases">
        <title>Complete genome sequence of Candidatus Uab amorphum.</title>
        <authorList>
            <person name="Shiratori T."/>
            <person name="Suzuki S."/>
            <person name="Kakizawa Y."/>
            <person name="Ishida K."/>
        </authorList>
    </citation>
    <scope>NUCLEOTIDE SEQUENCE [LARGE SCALE GENOMIC DNA]</scope>
    <source>
        <strain evidence="2 3">SRT547</strain>
    </source>
</reference>
<feature type="transmembrane region" description="Helical" evidence="1">
    <location>
        <begin position="128"/>
        <end position="147"/>
    </location>
</feature>
<keyword evidence="1" id="KW-0812">Transmembrane</keyword>
<keyword evidence="1" id="KW-1133">Transmembrane helix</keyword>